<dbReference type="Proteomes" id="UP001652625">
    <property type="component" value="Chromosome 03"/>
</dbReference>
<dbReference type="InterPro" id="IPR045667">
    <property type="entry name" value="ORC3_N"/>
</dbReference>
<dbReference type="GeneID" id="100203414"/>
<name>A0ABM4BHB3_HYDVU</name>
<evidence type="ECO:0000313" key="13">
    <source>
        <dbReference type="Proteomes" id="UP001652625"/>
    </source>
</evidence>
<gene>
    <name evidence="14" type="primary">LOC100203414</name>
</gene>
<dbReference type="Pfam" id="PF19675">
    <property type="entry name" value="ORC3_ins"/>
    <property type="match status" value="1"/>
</dbReference>
<evidence type="ECO:0000313" key="14">
    <source>
        <dbReference type="RefSeq" id="XP_065648405.1"/>
    </source>
</evidence>
<evidence type="ECO:0000256" key="1">
    <source>
        <dbReference type="ARBA" id="ARBA00004123"/>
    </source>
</evidence>
<evidence type="ECO:0000256" key="5">
    <source>
        <dbReference type="ARBA" id="ARBA00022705"/>
    </source>
</evidence>
<keyword evidence="4" id="KW-0597">Phosphoprotein</keyword>
<comment type="similarity">
    <text evidence="2">Belongs to the ORC3 family.</text>
</comment>
<dbReference type="InterPro" id="IPR045663">
    <property type="entry name" value="ORC3_ins"/>
</dbReference>
<evidence type="ECO:0000256" key="6">
    <source>
        <dbReference type="ARBA" id="ARBA00023125"/>
    </source>
</evidence>
<dbReference type="RefSeq" id="XP_065648405.1">
    <property type="nucleotide sequence ID" value="XM_065792333.1"/>
</dbReference>
<comment type="subcellular location">
    <subcellularLocation>
        <location evidence="1">Nucleus</location>
    </subcellularLocation>
</comment>
<evidence type="ECO:0000256" key="3">
    <source>
        <dbReference type="ARBA" id="ARBA00019085"/>
    </source>
</evidence>
<keyword evidence="6" id="KW-0238">DNA-binding</keyword>
<keyword evidence="5" id="KW-0235">DNA replication</keyword>
<evidence type="ECO:0000259" key="11">
    <source>
        <dbReference type="Pfam" id="PF18137"/>
    </source>
</evidence>
<dbReference type="PANTHER" id="PTHR12748">
    <property type="entry name" value="ORIGIN RECOGNITION COMPLEX SUBUNIT 3"/>
    <property type="match status" value="1"/>
</dbReference>
<evidence type="ECO:0000256" key="8">
    <source>
        <dbReference type="ARBA" id="ARBA00026084"/>
    </source>
</evidence>
<feature type="domain" description="Origin recognition complex subunit 3 insertion" evidence="12">
    <location>
        <begin position="376"/>
        <end position="606"/>
    </location>
</feature>
<evidence type="ECO:0000256" key="4">
    <source>
        <dbReference type="ARBA" id="ARBA00022553"/>
    </source>
</evidence>
<protein>
    <recommendedName>
        <fullName evidence="3">Origin recognition complex subunit 3</fullName>
    </recommendedName>
</protein>
<dbReference type="Pfam" id="PF07034">
    <property type="entry name" value="ORC3_N"/>
    <property type="match status" value="1"/>
</dbReference>
<dbReference type="CDD" id="cd20704">
    <property type="entry name" value="Orc3"/>
    <property type="match status" value="1"/>
</dbReference>
<organism evidence="13 14">
    <name type="scientific">Hydra vulgaris</name>
    <name type="common">Hydra</name>
    <name type="synonym">Hydra attenuata</name>
    <dbReference type="NCBI Taxonomy" id="6087"/>
    <lineage>
        <taxon>Eukaryota</taxon>
        <taxon>Metazoa</taxon>
        <taxon>Cnidaria</taxon>
        <taxon>Hydrozoa</taxon>
        <taxon>Hydroidolina</taxon>
        <taxon>Anthoathecata</taxon>
        <taxon>Aplanulata</taxon>
        <taxon>Hydridae</taxon>
        <taxon>Hydra</taxon>
    </lineage>
</organism>
<keyword evidence="7" id="KW-0539">Nucleus</keyword>
<evidence type="ECO:0000259" key="12">
    <source>
        <dbReference type="Pfam" id="PF19675"/>
    </source>
</evidence>
<comment type="subunit">
    <text evidence="8">Component of ORC, a complex composed of at least 6 subunits: ORC1, ORC2, ORC3, ORC4, ORC5 and ORC6. ORC is regulated in a cell-cycle dependent manner. It is sequentially assembled at the exit from anaphase of mitosis and disassembled as cells enter S phase.</text>
</comment>
<feature type="domain" description="Origin recognition complex subunit 3 N-terminal" evidence="10">
    <location>
        <begin position="7"/>
        <end position="364"/>
    </location>
</feature>
<dbReference type="InterPro" id="IPR040855">
    <property type="entry name" value="ORC_WH_C"/>
</dbReference>
<feature type="domain" description="Origin recognition complex subunit 3 winged helix C-terminal" evidence="11">
    <location>
        <begin position="619"/>
        <end position="736"/>
    </location>
</feature>
<dbReference type="PANTHER" id="PTHR12748:SF0">
    <property type="entry name" value="ORIGIN RECOGNITION COMPLEX SUBUNIT 3"/>
    <property type="match status" value="1"/>
</dbReference>
<dbReference type="Pfam" id="PF18137">
    <property type="entry name" value="WHD_ORC"/>
    <property type="match status" value="1"/>
</dbReference>
<keyword evidence="13" id="KW-1185">Reference proteome</keyword>
<dbReference type="InterPro" id="IPR020795">
    <property type="entry name" value="ORC3"/>
</dbReference>
<evidence type="ECO:0000256" key="7">
    <source>
        <dbReference type="ARBA" id="ARBA00023242"/>
    </source>
</evidence>
<evidence type="ECO:0000256" key="2">
    <source>
        <dbReference type="ARBA" id="ARBA00010977"/>
    </source>
</evidence>
<reference evidence="14" key="1">
    <citation type="submission" date="2025-08" db="UniProtKB">
        <authorList>
            <consortium name="RefSeq"/>
        </authorList>
    </citation>
    <scope>IDENTIFICATION</scope>
</reference>
<evidence type="ECO:0000259" key="10">
    <source>
        <dbReference type="Pfam" id="PF07034"/>
    </source>
</evidence>
<comment type="function">
    <text evidence="9">Component of the origin recognition complex (ORC) that binds origins of replication. DNA-binding is ATP-dependent. The specific DNA sequences that define origins of replication have not been identified yet. ORC is required to assemble the pre-replication complex necessary to initiate DNA replication. Binds histone H3 and H4 trimethylation marks H3K9me3, H3K27me3 and H4K20me3.</text>
</comment>
<evidence type="ECO:0000256" key="9">
    <source>
        <dbReference type="ARBA" id="ARBA00045241"/>
    </source>
</evidence>
<accession>A0ABM4BHB3</accession>
<proteinExistence type="inferred from homology"/>
<sequence>MGDDITTNSISKGCFLQKSVLVNHSHSKKRTIVNRKLSPGFFYPKLENESQTERDQRFEVYQNCWNKLDAMIKDVQQELNQKVFDGLLHFFANAYQKQRVFPIAEIPTAVLVTGVNLPDHETIFSHLQTELKEKITPYVACVKAKECCNLKSMLKIIFNSLVASVDQVKLCDQTMTSDAQKNNEDDNEVETKKKSSIFNHYTFDELTSWYKQNCDKSVSEDKVNDTIKSAQENSLVFIIEDFESFSPSVLQDFVLICSEHIANLPIVLLFGIATTVSSMHQSLPHFVSSHLSVEKFQSQPSIICLTEVIEKVLLTSNAPFKLGPRVFRLLFESFLYHDFLLKNFVKGLQFSVMEHFYRNQFSVLSMMNLSEQKIYINSLTNSQIASFQNIKSFKNFIERKGEEEQKNILCKKQELINLSLKLLEQLKEHERIFFPSVKCLFIIACKLPGEPLGKRLRDTYEYCTISPNIAKDQIYANAMSLVRMLSRDELLPILMACVHVLEESSDCKQLFDDAKILKQFIDRLNNLDNIEELEVVTEKEKVRPLPVFKSRYDLQEKMKLAAKDKRKESPYEKLRNEVVVAMDTMFKKNLPSPLELPFHEVFYYNDFQTVKRRLNGTPRLAIQRALATSSFYLQCECCKEIDSDTGSIKSSHPDICILYKLHLECGKLINLYDWLQAFITVIDPSLVDTKKKKSASKKKLEEQLHARFIRGVSELQFLGFIKATVRKTDHVSRLTWGGC</sequence>